<dbReference type="EMBL" id="VCAU01000135">
    <property type="protein sequence ID" value="KAF9884092.1"/>
    <property type="molecule type" value="Genomic_DNA"/>
</dbReference>
<organism evidence="1 2">
    <name type="scientific">Aspergillus nanangensis</name>
    <dbReference type="NCBI Taxonomy" id="2582783"/>
    <lineage>
        <taxon>Eukaryota</taxon>
        <taxon>Fungi</taxon>
        <taxon>Dikarya</taxon>
        <taxon>Ascomycota</taxon>
        <taxon>Pezizomycotina</taxon>
        <taxon>Eurotiomycetes</taxon>
        <taxon>Eurotiomycetidae</taxon>
        <taxon>Eurotiales</taxon>
        <taxon>Aspergillaceae</taxon>
        <taxon>Aspergillus</taxon>
        <taxon>Aspergillus subgen. Circumdati</taxon>
    </lineage>
</organism>
<reference evidence="1" key="1">
    <citation type="journal article" date="2019" name="Beilstein J. Org. Chem.">
        <title>Nanangenines: drimane sesquiterpenoids as the dominant metabolite cohort of a novel Australian fungus, Aspergillus nanangensis.</title>
        <authorList>
            <person name="Lacey H.J."/>
            <person name="Gilchrist C.L.M."/>
            <person name="Crombie A."/>
            <person name="Kalaitzis J.A."/>
            <person name="Vuong D."/>
            <person name="Rutledge P.J."/>
            <person name="Turner P."/>
            <person name="Pitt J.I."/>
            <person name="Lacey E."/>
            <person name="Chooi Y.H."/>
            <person name="Piggott A.M."/>
        </authorList>
    </citation>
    <scope>NUCLEOTIDE SEQUENCE</scope>
    <source>
        <strain evidence="1">MST-FP2251</strain>
    </source>
</reference>
<dbReference type="AlphaFoldDB" id="A0AAD4CD50"/>
<sequence length="82" mass="9167">MFVPIKDVTMAIIYIGGLQIKTGIECDLNGPSIQKDDVTPPINYLERVGFVHEYPNGCSNVASGKWATILLKRDRSKSTRER</sequence>
<comment type="caution">
    <text evidence="1">The sequence shown here is derived from an EMBL/GenBank/DDBJ whole genome shotgun (WGS) entry which is preliminary data.</text>
</comment>
<protein>
    <submittedName>
        <fullName evidence="1">Uncharacterized protein</fullName>
    </submittedName>
</protein>
<dbReference type="Proteomes" id="UP001194746">
    <property type="component" value="Unassembled WGS sequence"/>
</dbReference>
<gene>
    <name evidence="1" type="ORF">FE257_002322</name>
</gene>
<evidence type="ECO:0000313" key="1">
    <source>
        <dbReference type="EMBL" id="KAF9884092.1"/>
    </source>
</evidence>
<evidence type="ECO:0000313" key="2">
    <source>
        <dbReference type="Proteomes" id="UP001194746"/>
    </source>
</evidence>
<accession>A0AAD4CD50</accession>
<keyword evidence="2" id="KW-1185">Reference proteome</keyword>
<name>A0AAD4CD50_ASPNN</name>
<proteinExistence type="predicted"/>
<reference evidence="1" key="2">
    <citation type="submission" date="2020-02" db="EMBL/GenBank/DDBJ databases">
        <authorList>
            <person name="Gilchrist C.L.M."/>
            <person name="Chooi Y.-H."/>
        </authorList>
    </citation>
    <scope>NUCLEOTIDE SEQUENCE</scope>
    <source>
        <strain evidence="1">MST-FP2251</strain>
    </source>
</reference>